<dbReference type="InterPro" id="IPR041401">
    <property type="entry name" value="TseB-like_dom"/>
</dbReference>
<evidence type="ECO:0000313" key="4">
    <source>
        <dbReference type="Proteomes" id="UP000019249"/>
    </source>
</evidence>
<feature type="transmembrane region" description="Helical" evidence="1">
    <location>
        <begin position="12"/>
        <end position="31"/>
    </location>
</feature>
<organism evidence="3 4">
    <name type="scientific">Listeria floridensis FSL S10-1187</name>
    <dbReference type="NCBI Taxonomy" id="1265817"/>
    <lineage>
        <taxon>Bacteria</taxon>
        <taxon>Bacillati</taxon>
        <taxon>Bacillota</taxon>
        <taxon>Bacilli</taxon>
        <taxon>Bacillales</taxon>
        <taxon>Listeriaceae</taxon>
        <taxon>Listeria</taxon>
    </lineage>
</organism>
<reference evidence="3 4" key="1">
    <citation type="journal article" date="2014" name="Int. J. Syst. Evol. Microbiol.">
        <title>Listeria floridensis sp. nov., Listeria aquatica sp. nov., Listeria cornellensis sp. nov., Listeria riparia sp. nov. and Listeria grandensis sp. nov., from agricultural and natural environments.</title>
        <authorList>
            <person name="den Bakker H.C."/>
            <person name="Warchocki S."/>
            <person name="Wright E.M."/>
            <person name="Allred A.F."/>
            <person name="Ahlstrom C."/>
            <person name="Manuel C.S."/>
            <person name="Stasiewicz M.J."/>
            <person name="Burrell A."/>
            <person name="Roof S."/>
            <person name="Strawn L."/>
            <person name="Fortes E.D."/>
            <person name="Nightingale K.K."/>
            <person name="Kephart D."/>
            <person name="Wiedmann M."/>
        </authorList>
    </citation>
    <scope>NUCLEOTIDE SEQUENCE [LARGE SCALE GENOMIC DNA]</scope>
    <source>
        <strain evidence="3 4">FSL S10-1187</strain>
    </source>
</reference>
<feature type="domain" description="Cell wall elongation regulator TseB-like" evidence="2">
    <location>
        <begin position="45"/>
        <end position="89"/>
    </location>
</feature>
<dbReference type="Gene3D" id="3.10.450.40">
    <property type="match status" value="2"/>
</dbReference>
<sequence>MRKKRRLRIFPIILIVVVLLLIVFGSGLMFLNSAEKPLKTTEETALARIKGNVDLKKKDQFYLYNGVKETYYVLTGENSSGKKIIVWVPKKKSGEVLVKYASDGISEQKARSIVQADKKPAKILNATLGMEDGIPLWEVSYLDKNDKLGYYDMSFGEGEWLRQIENL</sequence>
<dbReference type="InterPro" id="IPR046350">
    <property type="entry name" value="Cystatin_sf"/>
</dbReference>
<keyword evidence="1" id="KW-0472">Membrane</keyword>
<accession>A0ABP3B0I3</accession>
<dbReference type="SUPFAM" id="SSF54403">
    <property type="entry name" value="Cystatin/monellin"/>
    <property type="match status" value="2"/>
</dbReference>
<dbReference type="EMBL" id="AODF01000008">
    <property type="protein sequence ID" value="EUJ32962.1"/>
    <property type="molecule type" value="Genomic_DNA"/>
</dbReference>
<dbReference type="Proteomes" id="UP000019249">
    <property type="component" value="Unassembled WGS sequence"/>
</dbReference>
<keyword evidence="1" id="KW-0812">Transmembrane</keyword>
<gene>
    <name evidence="3" type="ORF">MFLO_05075</name>
</gene>
<keyword evidence="1" id="KW-1133">Transmembrane helix</keyword>
<keyword evidence="4" id="KW-1185">Reference proteome</keyword>
<evidence type="ECO:0000259" key="2">
    <source>
        <dbReference type="Pfam" id="PF17881"/>
    </source>
</evidence>
<dbReference type="Pfam" id="PF17881">
    <property type="entry name" value="TseB"/>
    <property type="match status" value="1"/>
</dbReference>
<protein>
    <recommendedName>
        <fullName evidence="2">Cell wall elongation regulator TseB-like domain-containing protein</fullName>
    </recommendedName>
</protein>
<evidence type="ECO:0000256" key="1">
    <source>
        <dbReference type="SAM" id="Phobius"/>
    </source>
</evidence>
<dbReference type="RefSeq" id="WP_036096695.1">
    <property type="nucleotide sequence ID" value="NZ_AODF01000008.1"/>
</dbReference>
<name>A0ABP3B0I3_9LIST</name>
<proteinExistence type="predicted"/>
<evidence type="ECO:0000313" key="3">
    <source>
        <dbReference type="EMBL" id="EUJ32962.1"/>
    </source>
</evidence>
<comment type="caution">
    <text evidence="3">The sequence shown here is derived from an EMBL/GenBank/DDBJ whole genome shotgun (WGS) entry which is preliminary data.</text>
</comment>